<protein>
    <submittedName>
        <fullName evidence="1">Uncharacterized protein</fullName>
    </submittedName>
</protein>
<evidence type="ECO:0000313" key="2">
    <source>
        <dbReference type="Proteomes" id="UP001140562"/>
    </source>
</evidence>
<evidence type="ECO:0000313" key="1">
    <source>
        <dbReference type="EMBL" id="KAJ4340703.1"/>
    </source>
</evidence>
<name>A0A9W8X4V4_9PLEO</name>
<gene>
    <name evidence="1" type="ORF">N0V87_002364</name>
</gene>
<sequence>MSFGGGAIGNLKLDEKDPEGFRPVVGSTGVLGAVVAPGLLLGGRAGNVNSFDGSWMVGGKEAPPASGEGYGEGMERLRWAVAA</sequence>
<proteinExistence type="predicted"/>
<comment type="caution">
    <text evidence="1">The sequence shown here is derived from an EMBL/GenBank/DDBJ whole genome shotgun (WGS) entry which is preliminary data.</text>
</comment>
<reference evidence="1" key="1">
    <citation type="submission" date="2022-10" db="EMBL/GenBank/DDBJ databases">
        <title>Tapping the CABI collections for fungal endophytes: first genome assemblies for Collariella, Neodidymelliopsis, Ascochyta clinopodiicola, Didymella pomorum, Didymosphaeria variabile, Neocosmospora piperis and Neocucurbitaria cava.</title>
        <authorList>
            <person name="Hill R."/>
        </authorList>
    </citation>
    <scope>NUCLEOTIDE SEQUENCE</scope>
    <source>
        <strain evidence="1">IMI 360193</strain>
    </source>
</reference>
<dbReference type="AlphaFoldDB" id="A0A9W8X4V4"/>
<accession>A0A9W8X4V4</accession>
<keyword evidence="2" id="KW-1185">Reference proteome</keyword>
<organism evidence="1 2">
    <name type="scientific">Didymella glomerata</name>
    <dbReference type="NCBI Taxonomy" id="749621"/>
    <lineage>
        <taxon>Eukaryota</taxon>
        <taxon>Fungi</taxon>
        <taxon>Dikarya</taxon>
        <taxon>Ascomycota</taxon>
        <taxon>Pezizomycotina</taxon>
        <taxon>Dothideomycetes</taxon>
        <taxon>Pleosporomycetidae</taxon>
        <taxon>Pleosporales</taxon>
        <taxon>Pleosporineae</taxon>
        <taxon>Didymellaceae</taxon>
        <taxon>Didymella</taxon>
    </lineage>
</organism>
<dbReference type="Proteomes" id="UP001140562">
    <property type="component" value="Unassembled WGS sequence"/>
</dbReference>
<dbReference type="EMBL" id="JAPEUV010000015">
    <property type="protein sequence ID" value="KAJ4340703.1"/>
    <property type="molecule type" value="Genomic_DNA"/>
</dbReference>